<evidence type="ECO:0000313" key="1">
    <source>
        <dbReference type="EMBL" id="TFK68296.1"/>
    </source>
</evidence>
<accession>A0ACD3ASL4</accession>
<keyword evidence="2" id="KW-1185">Reference proteome</keyword>
<gene>
    <name evidence="1" type="ORF">BDN72DRAFT_841982</name>
</gene>
<evidence type="ECO:0000313" key="2">
    <source>
        <dbReference type="Proteomes" id="UP000308600"/>
    </source>
</evidence>
<protein>
    <submittedName>
        <fullName evidence="1">Uncharacterized protein</fullName>
    </submittedName>
</protein>
<proteinExistence type="predicted"/>
<name>A0ACD3ASL4_9AGAR</name>
<dbReference type="Proteomes" id="UP000308600">
    <property type="component" value="Unassembled WGS sequence"/>
</dbReference>
<dbReference type="EMBL" id="ML208355">
    <property type="protein sequence ID" value="TFK68296.1"/>
    <property type="molecule type" value="Genomic_DNA"/>
</dbReference>
<reference evidence="1 2" key="1">
    <citation type="journal article" date="2019" name="Nat. Ecol. Evol.">
        <title>Megaphylogeny resolves global patterns of mushroom evolution.</title>
        <authorList>
            <person name="Varga T."/>
            <person name="Krizsan K."/>
            <person name="Foldi C."/>
            <person name="Dima B."/>
            <person name="Sanchez-Garcia M."/>
            <person name="Sanchez-Ramirez S."/>
            <person name="Szollosi G.J."/>
            <person name="Szarkandi J.G."/>
            <person name="Papp V."/>
            <person name="Albert L."/>
            <person name="Andreopoulos W."/>
            <person name="Angelini C."/>
            <person name="Antonin V."/>
            <person name="Barry K.W."/>
            <person name="Bougher N.L."/>
            <person name="Buchanan P."/>
            <person name="Buyck B."/>
            <person name="Bense V."/>
            <person name="Catcheside P."/>
            <person name="Chovatia M."/>
            <person name="Cooper J."/>
            <person name="Damon W."/>
            <person name="Desjardin D."/>
            <person name="Finy P."/>
            <person name="Geml J."/>
            <person name="Haridas S."/>
            <person name="Hughes K."/>
            <person name="Justo A."/>
            <person name="Karasinski D."/>
            <person name="Kautmanova I."/>
            <person name="Kiss B."/>
            <person name="Kocsube S."/>
            <person name="Kotiranta H."/>
            <person name="LaButti K.M."/>
            <person name="Lechner B.E."/>
            <person name="Liimatainen K."/>
            <person name="Lipzen A."/>
            <person name="Lukacs Z."/>
            <person name="Mihaltcheva S."/>
            <person name="Morgado L.N."/>
            <person name="Niskanen T."/>
            <person name="Noordeloos M.E."/>
            <person name="Ohm R.A."/>
            <person name="Ortiz-Santana B."/>
            <person name="Ovrebo C."/>
            <person name="Racz N."/>
            <person name="Riley R."/>
            <person name="Savchenko A."/>
            <person name="Shiryaev A."/>
            <person name="Soop K."/>
            <person name="Spirin V."/>
            <person name="Szebenyi C."/>
            <person name="Tomsovsky M."/>
            <person name="Tulloss R.E."/>
            <person name="Uehling J."/>
            <person name="Grigoriev I.V."/>
            <person name="Vagvolgyi C."/>
            <person name="Papp T."/>
            <person name="Martin F.M."/>
            <person name="Miettinen O."/>
            <person name="Hibbett D.S."/>
            <person name="Nagy L.G."/>
        </authorList>
    </citation>
    <scope>NUCLEOTIDE SEQUENCE [LARGE SCALE GENOMIC DNA]</scope>
    <source>
        <strain evidence="1 2">NL-1719</strain>
    </source>
</reference>
<organism evidence="1 2">
    <name type="scientific">Pluteus cervinus</name>
    <dbReference type="NCBI Taxonomy" id="181527"/>
    <lineage>
        <taxon>Eukaryota</taxon>
        <taxon>Fungi</taxon>
        <taxon>Dikarya</taxon>
        <taxon>Basidiomycota</taxon>
        <taxon>Agaricomycotina</taxon>
        <taxon>Agaricomycetes</taxon>
        <taxon>Agaricomycetidae</taxon>
        <taxon>Agaricales</taxon>
        <taxon>Pluteineae</taxon>
        <taxon>Pluteaceae</taxon>
        <taxon>Pluteus</taxon>
    </lineage>
</organism>
<sequence>MRERYEGIWTRHTHTNIHTKSHQSTPVCQSPAASEELLDFRPVGGKSMHNRERLILGI</sequence>